<dbReference type="PANTHER" id="PTHR40254">
    <property type="entry name" value="BLR0577 PROTEIN"/>
    <property type="match status" value="1"/>
</dbReference>
<evidence type="ECO:0000313" key="4">
    <source>
        <dbReference type="Proteomes" id="UP000326553"/>
    </source>
</evidence>
<feature type="domain" description="FAD-dependent urate hydroxylase HpyO/Asp monooxygenase CreE-like FAD/NAD(P)-binding" evidence="2">
    <location>
        <begin position="35"/>
        <end position="179"/>
    </location>
</feature>
<organism evidence="3 4">
    <name type="scientific">Streptomyces alboniger</name>
    <dbReference type="NCBI Taxonomy" id="132473"/>
    <lineage>
        <taxon>Bacteria</taxon>
        <taxon>Bacillati</taxon>
        <taxon>Actinomycetota</taxon>
        <taxon>Actinomycetes</taxon>
        <taxon>Kitasatosporales</taxon>
        <taxon>Streptomycetaceae</taxon>
        <taxon>Streptomyces</taxon>
        <taxon>Streptomyces aurantiacus group</taxon>
    </lineage>
</organism>
<feature type="region of interest" description="Disordered" evidence="1">
    <location>
        <begin position="1"/>
        <end position="27"/>
    </location>
</feature>
<dbReference type="OrthoDB" id="101972at2"/>
<name>A0A5J6HUF0_STRAD</name>
<dbReference type="InterPro" id="IPR052189">
    <property type="entry name" value="L-asp_N-monooxygenase_NS-form"/>
</dbReference>
<feature type="compositionally biased region" description="Basic residues" evidence="1">
    <location>
        <begin position="1"/>
        <end position="13"/>
    </location>
</feature>
<dbReference type="InterPro" id="IPR038732">
    <property type="entry name" value="HpyO/CreE_NAD-binding"/>
</dbReference>
<proteinExistence type="predicted"/>
<keyword evidence="4" id="KW-1185">Reference proteome</keyword>
<dbReference type="PRINTS" id="PR00368">
    <property type="entry name" value="FADPNR"/>
</dbReference>
<dbReference type="SUPFAM" id="SSF51905">
    <property type="entry name" value="FAD/NAD(P)-binding domain"/>
    <property type="match status" value="2"/>
</dbReference>
<dbReference type="InterPro" id="IPR036188">
    <property type="entry name" value="FAD/NAD-bd_sf"/>
</dbReference>
<dbReference type="AlphaFoldDB" id="A0A5J6HUF0"/>
<evidence type="ECO:0000313" key="3">
    <source>
        <dbReference type="EMBL" id="QEV21941.1"/>
    </source>
</evidence>
<dbReference type="PRINTS" id="PR00411">
    <property type="entry name" value="PNDRDTASEI"/>
</dbReference>
<dbReference type="Pfam" id="PF13454">
    <property type="entry name" value="NAD_binding_9"/>
    <property type="match status" value="1"/>
</dbReference>
<dbReference type="Gene3D" id="3.50.50.60">
    <property type="entry name" value="FAD/NAD(P)-binding domain"/>
    <property type="match status" value="1"/>
</dbReference>
<dbReference type="EMBL" id="CP023695">
    <property type="protein sequence ID" value="QEV21941.1"/>
    <property type="molecule type" value="Genomic_DNA"/>
</dbReference>
<gene>
    <name evidence="3" type="ORF">CP975_34465</name>
</gene>
<dbReference type="KEGG" id="salw:CP975_34465"/>
<reference evidence="3 4" key="1">
    <citation type="submission" date="2017-09" db="EMBL/GenBank/DDBJ databases">
        <authorList>
            <person name="Lee N."/>
            <person name="Cho B.-K."/>
        </authorList>
    </citation>
    <scope>NUCLEOTIDE SEQUENCE [LARGE SCALE GENOMIC DNA]</scope>
    <source>
        <strain evidence="3 4">ATCC 12461</strain>
    </source>
</reference>
<sequence length="518" mass="55792">MDRGRPRPARRAGRGPPHDPLRKPGGSTVHGDLLIIGAGATGVSCFVNAVRAARHRSVRIVDPRDVGRGLAFGESHPDLLTNSSCEANSLMPDEPYDFVDYLRGRGLSPAPRDVVPRGLLGAYIAQRFEEYSALAVARGVRVEQTRAGARSIGKDADGYRVGLSDGTEVRASDVVIAAGLDKPRVPELMRAHQDDPAFLASPFPAERLSHRVPPGSRVLVLGSRQSAVDAALLLCGEGGHVTMASPSGQLPAVRTATPLLPPSATAAKGIASLDPSDPHLVPRLTRIIVESVRQCDARPLREQITNVSDPVHRLRAEIALAESGACAWQDVAVGVSAELAAWLPTLPPPARSTVLRAFHTVGRRYATALILPNARKLLGHIDRGALRLARDYPVRVRRRGPGWSVEWPDGDVNTVDRVVSACGYEPPKLWHDRTDDSIHLEQAPRHARPVDQLSADLRLRVSPEAAPENIWVVGAATHVRVLFFATLLYIAAHQAKDVALQLGARSTPALHELAELSH</sequence>
<evidence type="ECO:0000259" key="2">
    <source>
        <dbReference type="Pfam" id="PF13454"/>
    </source>
</evidence>
<protein>
    <recommendedName>
        <fullName evidence="2">FAD-dependent urate hydroxylase HpyO/Asp monooxygenase CreE-like FAD/NAD(P)-binding domain-containing protein</fullName>
    </recommendedName>
</protein>
<dbReference type="PANTHER" id="PTHR40254:SF1">
    <property type="entry name" value="BLR0577 PROTEIN"/>
    <property type="match status" value="1"/>
</dbReference>
<accession>A0A5J6HUF0</accession>
<evidence type="ECO:0000256" key="1">
    <source>
        <dbReference type="SAM" id="MobiDB-lite"/>
    </source>
</evidence>
<dbReference type="Proteomes" id="UP000326553">
    <property type="component" value="Chromosome"/>
</dbReference>